<reference evidence="1 2" key="2">
    <citation type="journal article" date="2022" name="Mol. Ecol. Resour.">
        <title>The genomes of chicory, endive, great burdock and yacon provide insights into Asteraceae paleo-polyploidization history and plant inulin production.</title>
        <authorList>
            <person name="Fan W."/>
            <person name="Wang S."/>
            <person name="Wang H."/>
            <person name="Wang A."/>
            <person name="Jiang F."/>
            <person name="Liu H."/>
            <person name="Zhao H."/>
            <person name="Xu D."/>
            <person name="Zhang Y."/>
        </authorList>
    </citation>
    <scope>NUCLEOTIDE SEQUENCE [LARGE SCALE GENOMIC DNA]</scope>
    <source>
        <strain evidence="2">cv. Niubang</strain>
    </source>
</reference>
<protein>
    <submittedName>
        <fullName evidence="1">Uncharacterized protein</fullName>
    </submittedName>
</protein>
<reference evidence="2" key="1">
    <citation type="journal article" date="2022" name="Mol. Ecol. Resour.">
        <title>The genomes of chicory, endive, great burdock and yacon provide insights into Asteraceae palaeo-polyploidization history and plant inulin production.</title>
        <authorList>
            <person name="Fan W."/>
            <person name="Wang S."/>
            <person name="Wang H."/>
            <person name="Wang A."/>
            <person name="Jiang F."/>
            <person name="Liu H."/>
            <person name="Zhao H."/>
            <person name="Xu D."/>
            <person name="Zhang Y."/>
        </authorList>
    </citation>
    <scope>NUCLEOTIDE SEQUENCE [LARGE SCALE GENOMIC DNA]</scope>
    <source>
        <strain evidence="2">cv. Niubang</strain>
    </source>
</reference>
<keyword evidence="2" id="KW-1185">Reference proteome</keyword>
<sequence>MGRKGIEIQASFTLESSGIESGSNDTRKPKFWTTATWHATWHATLTRGISRVTHWMSWKNCAYGFKFLQRSSSRVKSRFSLNLASPGFVVKSNNIKGGTIHVFSPPKMETFRGHVKLHIRNLKIRYDGVDRVTRNGKLLEGCKDEHVRGFNGSSGIKFPSDLKVDFGTSVIMRDKECCEIGVGSELSDSRIWVIQLPKGRIGAPWKDIFINIRSGSVGI</sequence>
<evidence type="ECO:0000313" key="1">
    <source>
        <dbReference type="EMBL" id="KAI3715127.1"/>
    </source>
</evidence>
<name>A0ACB9AY95_ARCLA</name>
<gene>
    <name evidence="1" type="ORF">L6452_22096</name>
</gene>
<accession>A0ACB9AY95</accession>
<dbReference type="EMBL" id="CM042053">
    <property type="protein sequence ID" value="KAI3715127.1"/>
    <property type="molecule type" value="Genomic_DNA"/>
</dbReference>
<organism evidence="1 2">
    <name type="scientific">Arctium lappa</name>
    <name type="common">Greater burdock</name>
    <name type="synonym">Lappa major</name>
    <dbReference type="NCBI Taxonomy" id="4217"/>
    <lineage>
        <taxon>Eukaryota</taxon>
        <taxon>Viridiplantae</taxon>
        <taxon>Streptophyta</taxon>
        <taxon>Embryophyta</taxon>
        <taxon>Tracheophyta</taxon>
        <taxon>Spermatophyta</taxon>
        <taxon>Magnoliopsida</taxon>
        <taxon>eudicotyledons</taxon>
        <taxon>Gunneridae</taxon>
        <taxon>Pentapetalae</taxon>
        <taxon>asterids</taxon>
        <taxon>campanulids</taxon>
        <taxon>Asterales</taxon>
        <taxon>Asteraceae</taxon>
        <taxon>Carduoideae</taxon>
        <taxon>Cardueae</taxon>
        <taxon>Arctiinae</taxon>
        <taxon>Arctium</taxon>
    </lineage>
</organism>
<proteinExistence type="predicted"/>
<comment type="caution">
    <text evidence="1">The sequence shown here is derived from an EMBL/GenBank/DDBJ whole genome shotgun (WGS) entry which is preliminary data.</text>
</comment>
<evidence type="ECO:0000313" key="2">
    <source>
        <dbReference type="Proteomes" id="UP001055879"/>
    </source>
</evidence>
<dbReference type="Proteomes" id="UP001055879">
    <property type="component" value="Linkage Group LG07"/>
</dbReference>